<dbReference type="AlphaFoldDB" id="A0A0C9UTW6"/>
<protein>
    <submittedName>
        <fullName evidence="2">Uncharacterized protein</fullName>
    </submittedName>
</protein>
<keyword evidence="3" id="KW-1185">Reference proteome</keyword>
<feature type="region of interest" description="Disordered" evidence="1">
    <location>
        <begin position="96"/>
        <end position="144"/>
    </location>
</feature>
<evidence type="ECO:0000256" key="1">
    <source>
        <dbReference type="SAM" id="MobiDB-lite"/>
    </source>
</evidence>
<organism evidence="2 3">
    <name type="scientific">Sphaerobolus stellatus (strain SS14)</name>
    <dbReference type="NCBI Taxonomy" id="990650"/>
    <lineage>
        <taxon>Eukaryota</taxon>
        <taxon>Fungi</taxon>
        <taxon>Dikarya</taxon>
        <taxon>Basidiomycota</taxon>
        <taxon>Agaricomycotina</taxon>
        <taxon>Agaricomycetes</taxon>
        <taxon>Phallomycetidae</taxon>
        <taxon>Geastrales</taxon>
        <taxon>Sphaerobolaceae</taxon>
        <taxon>Sphaerobolus</taxon>
    </lineage>
</organism>
<gene>
    <name evidence="2" type="ORF">M422DRAFT_50059</name>
</gene>
<sequence>MISNLGNGTTPVRAIPGVFNGHSINPNASATSNNAATVNGNGDAYINGTEKKEDISMGSVSNPSPTTPSCIPLPVPIPSMEEHIATLSYNLGISRSETPNGSRLRSEMPNRSVPGVPTKGTLNRGVRDGGEGENSDVGGGGEDRKGGWGCGEEGYCVCGCGF</sequence>
<name>A0A0C9UTW6_SPHS4</name>
<dbReference type="HOGENOM" id="CLU_1636506_0_0_1"/>
<evidence type="ECO:0000313" key="3">
    <source>
        <dbReference type="Proteomes" id="UP000054279"/>
    </source>
</evidence>
<dbReference type="Proteomes" id="UP000054279">
    <property type="component" value="Unassembled WGS sequence"/>
</dbReference>
<evidence type="ECO:0000313" key="2">
    <source>
        <dbReference type="EMBL" id="KIJ38299.1"/>
    </source>
</evidence>
<dbReference type="EMBL" id="KN837161">
    <property type="protein sequence ID" value="KIJ38299.1"/>
    <property type="molecule type" value="Genomic_DNA"/>
</dbReference>
<accession>A0A0C9UTW6</accession>
<proteinExistence type="predicted"/>
<reference evidence="2 3" key="1">
    <citation type="submission" date="2014-06" db="EMBL/GenBank/DDBJ databases">
        <title>Evolutionary Origins and Diversification of the Mycorrhizal Mutualists.</title>
        <authorList>
            <consortium name="DOE Joint Genome Institute"/>
            <consortium name="Mycorrhizal Genomics Consortium"/>
            <person name="Kohler A."/>
            <person name="Kuo A."/>
            <person name="Nagy L.G."/>
            <person name="Floudas D."/>
            <person name="Copeland A."/>
            <person name="Barry K.W."/>
            <person name="Cichocki N."/>
            <person name="Veneault-Fourrey C."/>
            <person name="LaButti K."/>
            <person name="Lindquist E.A."/>
            <person name="Lipzen A."/>
            <person name="Lundell T."/>
            <person name="Morin E."/>
            <person name="Murat C."/>
            <person name="Riley R."/>
            <person name="Ohm R."/>
            <person name="Sun H."/>
            <person name="Tunlid A."/>
            <person name="Henrissat B."/>
            <person name="Grigoriev I.V."/>
            <person name="Hibbett D.S."/>
            <person name="Martin F."/>
        </authorList>
    </citation>
    <scope>NUCLEOTIDE SEQUENCE [LARGE SCALE GENOMIC DNA]</scope>
    <source>
        <strain evidence="2 3">SS14</strain>
    </source>
</reference>